<keyword evidence="2" id="KW-1185">Reference proteome</keyword>
<accession>A0ABZ1P780</accession>
<sequence>MTAEPGTISADLIAAWNKVNADDGLIGFNNNATATMNDTLVAETQKLIAGKVDAATFIRAVQSDWAKTHG</sequence>
<dbReference type="Proteomes" id="UP001346877">
    <property type="component" value="Chromosome"/>
</dbReference>
<name>A0ABZ1P780_9ACTN</name>
<protein>
    <submittedName>
        <fullName evidence="1">Uncharacterized protein</fullName>
    </submittedName>
</protein>
<evidence type="ECO:0000313" key="1">
    <source>
        <dbReference type="EMBL" id="WUI79911.1"/>
    </source>
</evidence>
<proteinExistence type="predicted"/>
<evidence type="ECO:0000313" key="2">
    <source>
        <dbReference type="Proteomes" id="UP001346877"/>
    </source>
</evidence>
<gene>
    <name evidence="1" type="ORF">OG375_18230</name>
</gene>
<dbReference type="EMBL" id="CP107941">
    <property type="protein sequence ID" value="WUI79911.1"/>
    <property type="molecule type" value="Genomic_DNA"/>
</dbReference>
<organism evidence="1 2">
    <name type="scientific">Micromonospora zamorensis</name>
    <dbReference type="NCBI Taxonomy" id="709883"/>
    <lineage>
        <taxon>Bacteria</taxon>
        <taxon>Bacillati</taxon>
        <taxon>Actinomycetota</taxon>
        <taxon>Actinomycetes</taxon>
        <taxon>Micromonosporales</taxon>
        <taxon>Micromonosporaceae</taxon>
        <taxon>Micromonospora</taxon>
    </lineage>
</organism>
<reference evidence="1 2" key="1">
    <citation type="submission" date="2022-10" db="EMBL/GenBank/DDBJ databases">
        <title>The complete genomes of actinobacterial strains from the NBC collection.</title>
        <authorList>
            <person name="Joergensen T.S."/>
            <person name="Alvarez Arevalo M."/>
            <person name="Sterndorff E.B."/>
            <person name="Faurdal D."/>
            <person name="Vuksanovic O."/>
            <person name="Mourched A.-S."/>
            <person name="Charusanti P."/>
            <person name="Shaw S."/>
            <person name="Blin K."/>
            <person name="Weber T."/>
        </authorList>
    </citation>
    <scope>NUCLEOTIDE SEQUENCE [LARGE SCALE GENOMIC DNA]</scope>
    <source>
        <strain evidence="1 2">NBC_00396</strain>
    </source>
</reference>
<dbReference type="RefSeq" id="WP_328365427.1">
    <property type="nucleotide sequence ID" value="NZ_CP107936.1"/>
</dbReference>